<sequence>MFKSLRKSIPTTTTTATSNHRQRFSDYYSNWITTLTTTHLPNLRLHMSASSPNLLSAHVEILHHHFKSYYHTLDLATAADVSQIIFPSGHRNPIELPFLWLGDLHPYVFTNLLRSFLIHQNDSVSLNQNDDVYDNDNNDDDYDDDDDDDVDEEIEVGESCEFLKKQWPLMNAWKMQSRKLTGRIDQIERGLRLMVPALMGRVRKAQAGFVEKVGSGVVTAAVAAAEMEEEMVGIVMDANRLRKDVISEIVNVTSVYQAALFLQGLAQFLVGIRDRKLLKEFNKCNKSFIKSGSSS</sequence>
<accession>A0ACB8YR73</accession>
<comment type="caution">
    <text evidence="1">The sequence shown here is derived from an EMBL/GenBank/DDBJ whole genome shotgun (WGS) entry which is preliminary data.</text>
</comment>
<protein>
    <submittedName>
        <fullName evidence="1">Uncharacterized protein</fullName>
    </submittedName>
</protein>
<evidence type="ECO:0000313" key="2">
    <source>
        <dbReference type="Proteomes" id="UP001056120"/>
    </source>
</evidence>
<name>A0ACB8YR73_9ASTR</name>
<dbReference type="Proteomes" id="UP001056120">
    <property type="component" value="Linkage Group LG27"/>
</dbReference>
<reference evidence="2" key="1">
    <citation type="journal article" date="2022" name="Mol. Ecol. Resour.">
        <title>The genomes of chicory, endive, great burdock and yacon provide insights into Asteraceae palaeo-polyploidization history and plant inulin production.</title>
        <authorList>
            <person name="Fan W."/>
            <person name="Wang S."/>
            <person name="Wang H."/>
            <person name="Wang A."/>
            <person name="Jiang F."/>
            <person name="Liu H."/>
            <person name="Zhao H."/>
            <person name="Xu D."/>
            <person name="Zhang Y."/>
        </authorList>
    </citation>
    <scope>NUCLEOTIDE SEQUENCE [LARGE SCALE GENOMIC DNA]</scope>
    <source>
        <strain evidence="2">cv. Yunnan</strain>
    </source>
</reference>
<gene>
    <name evidence="1" type="ORF">L1987_81296</name>
</gene>
<evidence type="ECO:0000313" key="1">
    <source>
        <dbReference type="EMBL" id="KAI3687596.1"/>
    </source>
</evidence>
<organism evidence="1 2">
    <name type="scientific">Smallanthus sonchifolius</name>
    <dbReference type="NCBI Taxonomy" id="185202"/>
    <lineage>
        <taxon>Eukaryota</taxon>
        <taxon>Viridiplantae</taxon>
        <taxon>Streptophyta</taxon>
        <taxon>Embryophyta</taxon>
        <taxon>Tracheophyta</taxon>
        <taxon>Spermatophyta</taxon>
        <taxon>Magnoliopsida</taxon>
        <taxon>eudicotyledons</taxon>
        <taxon>Gunneridae</taxon>
        <taxon>Pentapetalae</taxon>
        <taxon>asterids</taxon>
        <taxon>campanulids</taxon>
        <taxon>Asterales</taxon>
        <taxon>Asteraceae</taxon>
        <taxon>Asteroideae</taxon>
        <taxon>Heliantheae alliance</taxon>
        <taxon>Millerieae</taxon>
        <taxon>Smallanthus</taxon>
    </lineage>
</organism>
<reference evidence="1 2" key="2">
    <citation type="journal article" date="2022" name="Mol. Ecol. Resour.">
        <title>The genomes of chicory, endive, great burdock and yacon provide insights into Asteraceae paleo-polyploidization history and plant inulin production.</title>
        <authorList>
            <person name="Fan W."/>
            <person name="Wang S."/>
            <person name="Wang H."/>
            <person name="Wang A."/>
            <person name="Jiang F."/>
            <person name="Liu H."/>
            <person name="Zhao H."/>
            <person name="Xu D."/>
            <person name="Zhang Y."/>
        </authorList>
    </citation>
    <scope>NUCLEOTIDE SEQUENCE [LARGE SCALE GENOMIC DNA]</scope>
    <source>
        <strain evidence="2">cv. Yunnan</strain>
        <tissue evidence="1">Leaves</tissue>
    </source>
</reference>
<dbReference type="EMBL" id="CM042044">
    <property type="protein sequence ID" value="KAI3687596.1"/>
    <property type="molecule type" value="Genomic_DNA"/>
</dbReference>
<keyword evidence="2" id="KW-1185">Reference proteome</keyword>
<proteinExistence type="predicted"/>